<name>F9WF18_TRYCI</name>
<dbReference type="GO" id="GO:0005525">
    <property type="term" value="F:GTP binding"/>
    <property type="evidence" value="ECO:0007669"/>
    <property type="project" value="UniProtKB-KW"/>
</dbReference>
<dbReference type="Proteomes" id="UP000000702">
    <property type="component" value="Unassembled WGS sequence"/>
</dbReference>
<organism evidence="3 4">
    <name type="scientific">Trypanosoma congolense (strain IL3000)</name>
    <dbReference type="NCBI Taxonomy" id="1068625"/>
    <lineage>
        <taxon>Eukaryota</taxon>
        <taxon>Discoba</taxon>
        <taxon>Euglenozoa</taxon>
        <taxon>Kinetoplastea</taxon>
        <taxon>Metakinetoplastina</taxon>
        <taxon>Trypanosomatida</taxon>
        <taxon>Trypanosomatidae</taxon>
        <taxon>Trypanosoma</taxon>
        <taxon>Nannomonas</taxon>
    </lineage>
</organism>
<dbReference type="SMART" id="SM00175">
    <property type="entry name" value="RAB"/>
    <property type="match status" value="1"/>
</dbReference>
<dbReference type="InterPro" id="IPR050227">
    <property type="entry name" value="Rab"/>
</dbReference>
<evidence type="ECO:0000313" key="4">
    <source>
        <dbReference type="Proteomes" id="UP000000702"/>
    </source>
</evidence>
<dbReference type="NCBIfam" id="TIGR00231">
    <property type="entry name" value="small_GTP"/>
    <property type="match status" value="1"/>
</dbReference>
<dbReference type="Gene3D" id="3.40.50.300">
    <property type="entry name" value="P-loop containing nucleotide triphosphate hydrolases"/>
    <property type="match status" value="1"/>
</dbReference>
<accession>F9WF18</accession>
<gene>
    <name evidence="3" type="ORF">TCIL3000_0_08780</name>
</gene>
<dbReference type="FunFam" id="3.40.50.300:FF:001447">
    <property type="entry name" value="Ras-related protein Rab-1B"/>
    <property type="match status" value="1"/>
</dbReference>
<evidence type="ECO:0000313" key="3">
    <source>
        <dbReference type="EMBL" id="CCD15884.1"/>
    </source>
</evidence>
<protein>
    <submittedName>
        <fullName evidence="3">WGS project CAEQ00000000 data, annotated contig 338</fullName>
    </submittedName>
</protein>
<dbReference type="PANTHER" id="PTHR47977">
    <property type="entry name" value="RAS-RELATED PROTEIN RAB"/>
    <property type="match status" value="1"/>
</dbReference>
<dbReference type="EMBL" id="CAEQ01002090">
    <property type="protein sequence ID" value="CCD15884.1"/>
    <property type="molecule type" value="Genomic_DNA"/>
</dbReference>
<dbReference type="SUPFAM" id="SSF52540">
    <property type="entry name" value="P-loop containing nucleoside triphosphate hydrolases"/>
    <property type="match status" value="1"/>
</dbReference>
<reference evidence="3 4" key="2">
    <citation type="journal article" date="2012" name="Proc. Natl. Acad. Sci. U.S.A.">
        <title>Antigenic diversity is generated by distinct evolutionary mechanisms in African trypanosome species.</title>
        <authorList>
            <person name="Jackson A.P."/>
            <person name="Berry A."/>
            <person name="Aslett M."/>
            <person name="Allison H.C."/>
            <person name="Burton P."/>
            <person name="Vavrova-Anderson J."/>
            <person name="Brown R."/>
            <person name="Browne H."/>
            <person name="Corton N."/>
            <person name="Hauser H."/>
            <person name="Gamble J."/>
            <person name="Gilderthorp R."/>
            <person name="Marcello L."/>
            <person name="McQuillan J."/>
            <person name="Otto T.D."/>
            <person name="Quail M.A."/>
            <person name="Sanders M.J."/>
            <person name="van Tonder A."/>
            <person name="Ginger M.L."/>
            <person name="Field M.C."/>
            <person name="Barry J.D."/>
            <person name="Hertz-Fowler C."/>
            <person name="Berriman M."/>
        </authorList>
    </citation>
    <scope>NUCLEOTIDE SEQUENCE [LARGE SCALE GENOMIC DNA]</scope>
    <source>
        <strain evidence="3 4">IL3000</strain>
    </source>
</reference>
<dbReference type="PROSITE" id="PS51419">
    <property type="entry name" value="RAB"/>
    <property type="match status" value="1"/>
</dbReference>
<dbReference type="InterPro" id="IPR005225">
    <property type="entry name" value="Small_GTP-bd"/>
</dbReference>
<evidence type="ECO:0000256" key="2">
    <source>
        <dbReference type="ARBA" id="ARBA00023134"/>
    </source>
</evidence>
<dbReference type="InterPro" id="IPR001806">
    <property type="entry name" value="Small_GTPase"/>
</dbReference>
<sequence>MGSESSDSDVSTSVFKILVLGNGGVGKTSLIRRYCSAEFAGTYRQTIGVDFFSNKVELPGRREVTLEIWDVGGQQTGGAMIDSYVMGASAIFLVYDVTSRESFNGIEHWNACVNESLARQAKEHVEGEGEPLVPLIVLVGNKSDLPGRQISSAEHRSIADSHQMESCIVSALSGERVKKLFMHLAAMLCGVRLPEEVFCAEDPIVANVGVGLDVTPAATGKNSACVAKKKRHCKMM</sequence>
<dbReference type="VEuPathDB" id="TriTrypDB:TcIL3000_0_08780"/>
<dbReference type="SMART" id="SM00176">
    <property type="entry name" value="RAN"/>
    <property type="match status" value="1"/>
</dbReference>
<keyword evidence="1" id="KW-0547">Nucleotide-binding</keyword>
<reference evidence="4" key="1">
    <citation type="submission" date="2011-07" db="EMBL/GenBank/DDBJ databases">
        <title>Divergent evolution of antigenic variation in African trypanosomes.</title>
        <authorList>
            <person name="Jackson A.P."/>
            <person name="Berry A."/>
            <person name="Allison H.C."/>
            <person name="Burton P."/>
            <person name="Anderson J."/>
            <person name="Aslett M."/>
            <person name="Brown R."/>
            <person name="Corton N."/>
            <person name="Harris D."/>
            <person name="Hauser H."/>
            <person name="Gamble J."/>
            <person name="Gilderthorp R."/>
            <person name="McQuillan J."/>
            <person name="Quail M.A."/>
            <person name="Sanders M."/>
            <person name="Van Tonder A."/>
            <person name="Ginger M.L."/>
            <person name="Donelson J.E."/>
            <person name="Field M.C."/>
            <person name="Barry J.D."/>
            <person name="Berriman M."/>
            <person name="Hertz-Fowler C."/>
        </authorList>
    </citation>
    <scope>NUCLEOTIDE SEQUENCE [LARGE SCALE GENOMIC DNA]</scope>
    <source>
        <strain evidence="4">IL3000</strain>
    </source>
</reference>
<dbReference type="Pfam" id="PF00071">
    <property type="entry name" value="Ras"/>
    <property type="match status" value="1"/>
</dbReference>
<dbReference type="AlphaFoldDB" id="F9WF18"/>
<comment type="caution">
    <text evidence="3">The sequence shown here is derived from an EMBL/GenBank/DDBJ whole genome shotgun (WGS) entry which is preliminary data.</text>
</comment>
<dbReference type="GO" id="GO:0003924">
    <property type="term" value="F:GTPase activity"/>
    <property type="evidence" value="ECO:0007669"/>
    <property type="project" value="InterPro"/>
</dbReference>
<dbReference type="OMA" id="YKNVNLH"/>
<dbReference type="PRINTS" id="PR00449">
    <property type="entry name" value="RASTRNSFRMNG"/>
</dbReference>
<dbReference type="SMART" id="SM00173">
    <property type="entry name" value="RAS"/>
    <property type="match status" value="1"/>
</dbReference>
<keyword evidence="2" id="KW-0342">GTP-binding</keyword>
<dbReference type="PROSITE" id="PS51421">
    <property type="entry name" value="RAS"/>
    <property type="match status" value="1"/>
</dbReference>
<dbReference type="InterPro" id="IPR027417">
    <property type="entry name" value="P-loop_NTPase"/>
</dbReference>
<dbReference type="SMART" id="SM00174">
    <property type="entry name" value="RHO"/>
    <property type="match status" value="1"/>
</dbReference>
<keyword evidence="4" id="KW-1185">Reference proteome</keyword>
<evidence type="ECO:0000256" key="1">
    <source>
        <dbReference type="ARBA" id="ARBA00022741"/>
    </source>
</evidence>
<proteinExistence type="predicted"/>